<evidence type="ECO:0000313" key="3">
    <source>
        <dbReference type="Proteomes" id="UP001272325"/>
    </source>
</evidence>
<keyword evidence="2" id="KW-0489">Methyltransferase</keyword>
<accession>A0ABU4ILF1</accession>
<dbReference type="GO" id="GO:0032259">
    <property type="term" value="P:methylation"/>
    <property type="evidence" value="ECO:0007669"/>
    <property type="project" value="UniProtKB-KW"/>
</dbReference>
<dbReference type="EC" id="2.1.1.-" evidence="2"/>
<comment type="caution">
    <text evidence="2">The sequence shown here is derived from an EMBL/GenBank/DDBJ whole genome shotgun (WGS) entry which is preliminary data.</text>
</comment>
<reference evidence="2 3" key="1">
    <citation type="submission" date="2023-11" db="EMBL/GenBank/DDBJ databases">
        <title>Plant-associative lifestyle of Vibrio porteresiae and its evolutionary dynamics.</title>
        <authorList>
            <person name="Rameshkumar N."/>
            <person name="Kirti K."/>
        </authorList>
    </citation>
    <scope>NUCLEOTIDE SEQUENCE [LARGE SCALE GENOMIC DNA]</scope>
    <source>
        <strain evidence="2 3">MSSRF60</strain>
    </source>
</reference>
<sequence>MNQDELKAVFDKQATSYEEQQKKLAPVHDGLYSQLEWILSELPRAARILCVGLGVGVELSYLASRFPDWRFTAVEPSGAMLDVCRQRAEKEGYISRCTFHEGYVESLPDIEQHDAGTCFMVSQFILDNEARSNFFRAISERLKHNAILVSADLSSSVGTPEYDALLKVWVSMLHAANVPKDAIEKTHSAWAKDVAILPPDEVKSIIKNGGFGSPVQFYQAGFVHAWFSKCSPITSV</sequence>
<dbReference type="InterPro" id="IPR041698">
    <property type="entry name" value="Methyltransf_25"/>
</dbReference>
<dbReference type="Gene3D" id="3.40.50.150">
    <property type="entry name" value="Vaccinia Virus protein VP39"/>
    <property type="match status" value="1"/>
</dbReference>
<proteinExistence type="predicted"/>
<gene>
    <name evidence="2" type="ORF">SBW85_16940</name>
</gene>
<keyword evidence="3" id="KW-1185">Reference proteome</keyword>
<keyword evidence="2" id="KW-0808">Transferase</keyword>
<dbReference type="SUPFAM" id="SSF53335">
    <property type="entry name" value="S-adenosyl-L-methionine-dependent methyltransferases"/>
    <property type="match status" value="1"/>
</dbReference>
<evidence type="ECO:0000259" key="1">
    <source>
        <dbReference type="Pfam" id="PF13649"/>
    </source>
</evidence>
<dbReference type="GO" id="GO:0008168">
    <property type="term" value="F:methyltransferase activity"/>
    <property type="evidence" value="ECO:0007669"/>
    <property type="project" value="UniProtKB-KW"/>
</dbReference>
<evidence type="ECO:0000313" key="2">
    <source>
        <dbReference type="EMBL" id="MDW6019385.1"/>
    </source>
</evidence>
<dbReference type="CDD" id="cd02440">
    <property type="entry name" value="AdoMet_MTases"/>
    <property type="match status" value="1"/>
</dbReference>
<organism evidence="2 3">
    <name type="scientific">Vibrio plantisponsor</name>
    <dbReference type="NCBI Taxonomy" id="664643"/>
    <lineage>
        <taxon>Bacteria</taxon>
        <taxon>Pseudomonadati</taxon>
        <taxon>Pseudomonadota</taxon>
        <taxon>Gammaproteobacteria</taxon>
        <taxon>Vibrionales</taxon>
        <taxon>Vibrionaceae</taxon>
        <taxon>Vibrio</taxon>
    </lineage>
</organism>
<feature type="domain" description="Methyltransferase" evidence="1">
    <location>
        <begin position="48"/>
        <end position="144"/>
    </location>
</feature>
<dbReference type="InterPro" id="IPR029063">
    <property type="entry name" value="SAM-dependent_MTases_sf"/>
</dbReference>
<dbReference type="Pfam" id="PF13649">
    <property type="entry name" value="Methyltransf_25"/>
    <property type="match status" value="1"/>
</dbReference>
<name>A0ABU4ILF1_9VIBR</name>
<dbReference type="EMBL" id="JAWRCN010000002">
    <property type="protein sequence ID" value="MDW6019385.1"/>
    <property type="molecule type" value="Genomic_DNA"/>
</dbReference>
<dbReference type="Proteomes" id="UP001272325">
    <property type="component" value="Unassembled WGS sequence"/>
</dbReference>
<dbReference type="RefSeq" id="WP_171137133.1">
    <property type="nucleotide sequence ID" value="NZ_AP024894.1"/>
</dbReference>
<protein>
    <submittedName>
        <fullName evidence="2">Class I SAM-dependent methyltransferase</fullName>
        <ecNumber evidence="2">2.1.1.-</ecNumber>
    </submittedName>
</protein>